<sequence length="71" mass="7886">MPATTQPPTPPLTKDDLKERHPGWNIIHSAQGGWWAQQFPVSRELAGEHNMLNADSPEALDEKLTALEASR</sequence>
<evidence type="ECO:0000313" key="2">
    <source>
        <dbReference type="Proteomes" id="UP000198318"/>
    </source>
</evidence>
<protein>
    <submittedName>
        <fullName evidence="1">Uncharacterized protein</fullName>
    </submittedName>
</protein>
<keyword evidence="2" id="KW-1185">Reference proteome</keyword>
<dbReference type="RefSeq" id="WP_179271590.1">
    <property type="nucleotide sequence ID" value="NZ_FZOR01000017.1"/>
</dbReference>
<proteinExistence type="predicted"/>
<accession>A0A239KA71</accession>
<reference evidence="1 2" key="1">
    <citation type="submission" date="2017-06" db="EMBL/GenBank/DDBJ databases">
        <authorList>
            <person name="Kim H.J."/>
            <person name="Triplett B.A."/>
        </authorList>
    </citation>
    <scope>NUCLEOTIDE SEQUENCE [LARGE SCALE GENOMIC DNA]</scope>
    <source>
        <strain evidence="1 2">DSM 44715</strain>
    </source>
</reference>
<gene>
    <name evidence="1" type="ORF">SAMN05443665_101759</name>
</gene>
<name>A0A239KA71_9ACTN</name>
<dbReference type="Proteomes" id="UP000198318">
    <property type="component" value="Unassembled WGS sequence"/>
</dbReference>
<organism evidence="1 2">
    <name type="scientific">Actinomadura meyerae</name>
    <dbReference type="NCBI Taxonomy" id="240840"/>
    <lineage>
        <taxon>Bacteria</taxon>
        <taxon>Bacillati</taxon>
        <taxon>Actinomycetota</taxon>
        <taxon>Actinomycetes</taxon>
        <taxon>Streptosporangiales</taxon>
        <taxon>Thermomonosporaceae</taxon>
        <taxon>Actinomadura</taxon>
    </lineage>
</organism>
<dbReference type="EMBL" id="FZOR01000017">
    <property type="protein sequence ID" value="SNT14529.1"/>
    <property type="molecule type" value="Genomic_DNA"/>
</dbReference>
<evidence type="ECO:0000313" key="1">
    <source>
        <dbReference type="EMBL" id="SNT14529.1"/>
    </source>
</evidence>
<dbReference type="AlphaFoldDB" id="A0A239KA71"/>